<organism evidence="2 3">
    <name type="scientific">Tsukamurella soli</name>
    <dbReference type="NCBI Taxonomy" id="644556"/>
    <lineage>
        <taxon>Bacteria</taxon>
        <taxon>Bacillati</taxon>
        <taxon>Actinomycetota</taxon>
        <taxon>Actinomycetes</taxon>
        <taxon>Mycobacteriales</taxon>
        <taxon>Tsukamurellaceae</taxon>
        <taxon>Tsukamurella</taxon>
    </lineage>
</organism>
<dbReference type="EMBL" id="BAABFR010000087">
    <property type="protein sequence ID" value="GAA4401360.1"/>
    <property type="molecule type" value="Genomic_DNA"/>
</dbReference>
<evidence type="ECO:0000256" key="1">
    <source>
        <dbReference type="SAM" id="MobiDB-lite"/>
    </source>
</evidence>
<feature type="region of interest" description="Disordered" evidence="1">
    <location>
        <begin position="123"/>
        <end position="143"/>
    </location>
</feature>
<accession>A0ABP8K787</accession>
<sequence>MVATTAIVCVPAAMALLNAYVVYVAELRVTDPRLTPSTVTAAVGDPRHWAARARRISWVDAATALDVDAVAFALSARAFPLVAVESATVEPDEDGETVIAVPFITTDAASACGGVADTHTAQTRASTTATTGAHRRMGALSDH</sequence>
<proteinExistence type="predicted"/>
<evidence type="ECO:0008006" key="4">
    <source>
        <dbReference type="Google" id="ProtNLM"/>
    </source>
</evidence>
<keyword evidence="3" id="KW-1185">Reference proteome</keyword>
<gene>
    <name evidence="2" type="ORF">GCM10023147_40830</name>
</gene>
<protein>
    <recommendedName>
        <fullName evidence="4">TadE-like protein</fullName>
    </recommendedName>
</protein>
<evidence type="ECO:0000313" key="3">
    <source>
        <dbReference type="Proteomes" id="UP001500635"/>
    </source>
</evidence>
<comment type="caution">
    <text evidence="2">The sequence shown here is derived from an EMBL/GenBank/DDBJ whole genome shotgun (WGS) entry which is preliminary data.</text>
</comment>
<feature type="compositionally biased region" description="Low complexity" evidence="1">
    <location>
        <begin position="123"/>
        <end position="132"/>
    </location>
</feature>
<name>A0ABP8K787_9ACTN</name>
<dbReference type="Proteomes" id="UP001500635">
    <property type="component" value="Unassembled WGS sequence"/>
</dbReference>
<evidence type="ECO:0000313" key="2">
    <source>
        <dbReference type="EMBL" id="GAA4401360.1"/>
    </source>
</evidence>
<reference evidence="3" key="1">
    <citation type="journal article" date="2019" name="Int. J. Syst. Evol. Microbiol.">
        <title>The Global Catalogue of Microorganisms (GCM) 10K type strain sequencing project: providing services to taxonomists for standard genome sequencing and annotation.</title>
        <authorList>
            <consortium name="The Broad Institute Genomics Platform"/>
            <consortium name="The Broad Institute Genome Sequencing Center for Infectious Disease"/>
            <person name="Wu L."/>
            <person name="Ma J."/>
        </authorList>
    </citation>
    <scope>NUCLEOTIDE SEQUENCE [LARGE SCALE GENOMIC DNA]</scope>
    <source>
        <strain evidence="3">JCM 17688</strain>
    </source>
</reference>